<dbReference type="AlphaFoldDB" id="A0A482TGT0"/>
<dbReference type="InterPro" id="IPR007310">
    <property type="entry name" value="Aerobactin_biosyn_IucA/IucC_N"/>
</dbReference>
<accession>A0A482TGT0</accession>
<dbReference type="RefSeq" id="WP_064287141.1">
    <property type="nucleotide sequence ID" value="NZ_JAFKAA010000001.1"/>
</dbReference>
<feature type="domain" description="Aerobactin siderophore biosynthesis IucA/IucC N-terminal" evidence="1">
    <location>
        <begin position="157"/>
        <end position="393"/>
    </location>
</feature>
<evidence type="ECO:0000259" key="2">
    <source>
        <dbReference type="Pfam" id="PF06276"/>
    </source>
</evidence>
<dbReference type="GO" id="GO:0016881">
    <property type="term" value="F:acid-amino acid ligase activity"/>
    <property type="evidence" value="ECO:0007669"/>
    <property type="project" value="UniProtKB-ARBA"/>
</dbReference>
<gene>
    <name evidence="3" type="ORF">ELS20_00775</name>
</gene>
<dbReference type="Proteomes" id="UP000293535">
    <property type="component" value="Unassembled WGS sequence"/>
</dbReference>
<dbReference type="Pfam" id="PF04183">
    <property type="entry name" value="IucA_IucC"/>
    <property type="match status" value="1"/>
</dbReference>
<dbReference type="PANTHER" id="PTHR34384">
    <property type="entry name" value="L-2,3-DIAMINOPROPANOATE--CITRATE LIGASE"/>
    <property type="match status" value="1"/>
</dbReference>
<name>A0A482TGT0_HALHI</name>
<evidence type="ECO:0000313" key="4">
    <source>
        <dbReference type="Proteomes" id="UP000293535"/>
    </source>
</evidence>
<protein>
    <submittedName>
        <fullName evidence="3">IucA/IucC family siderophore biosynthesis protein</fullName>
    </submittedName>
</protein>
<evidence type="ECO:0000313" key="3">
    <source>
        <dbReference type="EMBL" id="RYJ15626.1"/>
    </source>
</evidence>
<evidence type="ECO:0000259" key="1">
    <source>
        <dbReference type="Pfam" id="PF04183"/>
    </source>
</evidence>
<dbReference type="PANTHER" id="PTHR34384:SF5">
    <property type="entry name" value="L-2,3-DIAMINOPROPANOATE--CITRATE LIGASE"/>
    <property type="match status" value="1"/>
</dbReference>
<comment type="caution">
    <text evidence="3">The sequence shown here is derived from an EMBL/GenBank/DDBJ whole genome shotgun (WGS) entry which is preliminary data.</text>
</comment>
<sequence>MSDRKRSQGLGANCKTPAEHAESATLHALLNCYHRETGNGRIISGAEAPVSVHSTESILYVPFTQQEVAVYAALRYDSETGRHIFDLPIHVRQKGQTSTVDAGTLAAFIRREIMLSTGADTTEATDLLRRILVSQREIERFIRERSDNAAHLEKLPTFIRAEQSLCYGHLLHPTPKSREGIAEHEVAEYAPELRGSFQLDYFAADAEIVSQWSAHDESATQWISSGLREANSMIPQRAESALNDGKLLIPVHPWQADALRSRQYVADVIDTGHLIDLGEFGPTFYPTSSVRTLWSPETPYMVKSSVAIEITNAERTIPRSKLRLAVAAAELLTTEYADRLSDAHPQFSILADAAAATIDVGSGSESGFEMILRENPFRGISTENTATVVALCQDRPSEPPWVSQIIQRIAQREGRPASKVAREWFRQYLRTVIHPVVWSYFKLGVGLEAHQQNTVVRLDEDGWPKEGFYRDNGGYCFPRSRYDLVDSWIPGLENRVETVCSDEIIDRCLRYYLFINNAFGVINALGVGRAADETTLLKVLREEIASLVEIEPATSDLLSVLLDSDQIPCKGNLFTRFEGYDELDSTLDDESVYVEIANPLTTPFRPS</sequence>
<organism evidence="3 4">
    <name type="scientific">Haloarcula hispanica</name>
    <dbReference type="NCBI Taxonomy" id="51589"/>
    <lineage>
        <taxon>Archaea</taxon>
        <taxon>Methanobacteriati</taxon>
        <taxon>Methanobacteriota</taxon>
        <taxon>Stenosarchaea group</taxon>
        <taxon>Halobacteria</taxon>
        <taxon>Halobacteriales</taxon>
        <taxon>Haloarculaceae</taxon>
        <taxon>Haloarcula</taxon>
    </lineage>
</organism>
<proteinExistence type="predicted"/>
<feature type="domain" description="Aerobactin siderophore biosynthesis IucA/IucC-like C-terminal" evidence="2">
    <location>
        <begin position="423"/>
        <end position="584"/>
    </location>
</feature>
<dbReference type="Gene3D" id="1.10.510.40">
    <property type="match status" value="1"/>
</dbReference>
<dbReference type="GO" id="GO:0019290">
    <property type="term" value="P:siderophore biosynthetic process"/>
    <property type="evidence" value="ECO:0007669"/>
    <property type="project" value="InterPro"/>
</dbReference>
<dbReference type="EMBL" id="RZIG01000001">
    <property type="protein sequence ID" value="RYJ15626.1"/>
    <property type="molecule type" value="Genomic_DNA"/>
</dbReference>
<reference evidence="3 4" key="1">
    <citation type="submission" date="2018-12" db="EMBL/GenBank/DDBJ databases">
        <title>Draft genome sequence of Haloarcula hispinica strain 18.1, an halophilic archaeon isolated from Chott El Jerid of Southern Tunisia.</title>
        <authorList>
            <person name="Najjari A."/>
            <person name="Ben Dhia O."/>
            <person name="Ferjani R."/>
            <person name="Mahjoubi M."/>
            <person name="Sghaier H."/>
            <person name="Elshahed M."/>
            <person name="Ouzari H.I."/>
            <person name="Cherid A."/>
            <person name="Youssef N."/>
        </authorList>
    </citation>
    <scope>NUCLEOTIDE SEQUENCE [LARGE SCALE GENOMIC DNA]</scope>
    <source>
        <strain evidence="3 4">18.1</strain>
    </source>
</reference>
<dbReference type="InterPro" id="IPR022770">
    <property type="entry name" value="IucA/IucC-like_C"/>
</dbReference>
<dbReference type="Pfam" id="PF06276">
    <property type="entry name" value="FhuF"/>
    <property type="match status" value="1"/>
</dbReference>
<dbReference type="InterPro" id="IPR037455">
    <property type="entry name" value="LucA/IucC-like"/>
</dbReference>